<dbReference type="Proteomes" id="UP000735302">
    <property type="component" value="Unassembled WGS sequence"/>
</dbReference>
<sequence length="289" mass="31813">MTKRLFYACNKSQPYDKRDKLHHNRDYIHQQWVSIANEMKSEGRGSWGKLSSGDEPGPSGQQDEPGPSGQHDAPGPSGQHDAPGPSAVPTTPNAPTNASYISPKDIRPLPKADKPKATRRGRKKRSTTVLTSSPARAAIFFESEAKKAKLNKSKAKVTKSLFTAATKESSSSESESEFELDDASDDDVDDTDVIEGDFVVVKVAGKSRIVNFIARVDIFDDDGYEGVFLRKVLSRLTGKASFIIDNNDTATFLKQDILTKLPVPRVVGGSARRENQLTFPHNLERWNII</sequence>
<keyword evidence="3" id="KW-1185">Reference proteome</keyword>
<feature type="region of interest" description="Disordered" evidence="1">
    <location>
        <begin position="39"/>
        <end position="131"/>
    </location>
</feature>
<dbReference type="AlphaFoldDB" id="A0AAV3Z6U5"/>
<evidence type="ECO:0000313" key="3">
    <source>
        <dbReference type="Proteomes" id="UP000735302"/>
    </source>
</evidence>
<feature type="compositionally biased region" description="Basic and acidic residues" evidence="1">
    <location>
        <begin position="104"/>
        <end position="116"/>
    </location>
</feature>
<evidence type="ECO:0000313" key="2">
    <source>
        <dbReference type="EMBL" id="GFN90854.1"/>
    </source>
</evidence>
<evidence type="ECO:0000256" key="1">
    <source>
        <dbReference type="SAM" id="MobiDB-lite"/>
    </source>
</evidence>
<gene>
    <name evidence="2" type="ORF">PoB_001736000</name>
</gene>
<organism evidence="2 3">
    <name type="scientific">Plakobranchus ocellatus</name>
    <dbReference type="NCBI Taxonomy" id="259542"/>
    <lineage>
        <taxon>Eukaryota</taxon>
        <taxon>Metazoa</taxon>
        <taxon>Spiralia</taxon>
        <taxon>Lophotrochozoa</taxon>
        <taxon>Mollusca</taxon>
        <taxon>Gastropoda</taxon>
        <taxon>Heterobranchia</taxon>
        <taxon>Euthyneura</taxon>
        <taxon>Panpulmonata</taxon>
        <taxon>Sacoglossa</taxon>
        <taxon>Placobranchoidea</taxon>
        <taxon>Plakobranchidae</taxon>
        <taxon>Plakobranchus</taxon>
    </lineage>
</organism>
<reference evidence="2 3" key="1">
    <citation type="journal article" date="2021" name="Elife">
        <title>Chloroplast acquisition without the gene transfer in kleptoplastic sea slugs, Plakobranchus ocellatus.</title>
        <authorList>
            <person name="Maeda T."/>
            <person name="Takahashi S."/>
            <person name="Yoshida T."/>
            <person name="Shimamura S."/>
            <person name="Takaki Y."/>
            <person name="Nagai Y."/>
            <person name="Toyoda A."/>
            <person name="Suzuki Y."/>
            <person name="Arimoto A."/>
            <person name="Ishii H."/>
            <person name="Satoh N."/>
            <person name="Nishiyama T."/>
            <person name="Hasebe M."/>
            <person name="Maruyama T."/>
            <person name="Minagawa J."/>
            <person name="Obokata J."/>
            <person name="Shigenobu S."/>
        </authorList>
    </citation>
    <scope>NUCLEOTIDE SEQUENCE [LARGE SCALE GENOMIC DNA]</scope>
</reference>
<accession>A0AAV3Z6U5</accession>
<feature type="compositionally biased region" description="Polar residues" evidence="1">
    <location>
        <begin position="88"/>
        <end position="100"/>
    </location>
</feature>
<comment type="caution">
    <text evidence="2">The sequence shown here is derived from an EMBL/GenBank/DDBJ whole genome shotgun (WGS) entry which is preliminary data.</text>
</comment>
<name>A0AAV3Z6U5_9GAST</name>
<protein>
    <submittedName>
        <fullName evidence="2">Pogo transposable element with krab domain</fullName>
    </submittedName>
</protein>
<feature type="compositionally biased region" description="Acidic residues" evidence="1">
    <location>
        <begin position="174"/>
        <end position="187"/>
    </location>
</feature>
<feature type="region of interest" description="Disordered" evidence="1">
    <location>
        <begin position="163"/>
        <end position="187"/>
    </location>
</feature>
<feature type="compositionally biased region" description="Basic residues" evidence="1">
    <location>
        <begin position="117"/>
        <end position="126"/>
    </location>
</feature>
<dbReference type="EMBL" id="BLXT01002074">
    <property type="protein sequence ID" value="GFN90854.1"/>
    <property type="molecule type" value="Genomic_DNA"/>
</dbReference>
<proteinExistence type="predicted"/>